<dbReference type="PRINTS" id="PR00412">
    <property type="entry name" value="EPOXHYDRLASE"/>
</dbReference>
<accession>A0ABS1T822</accession>
<dbReference type="Pfam" id="PF00561">
    <property type="entry name" value="Abhydrolase_1"/>
    <property type="match status" value="1"/>
</dbReference>
<dbReference type="GO" id="GO:0016787">
    <property type="term" value="F:hydrolase activity"/>
    <property type="evidence" value="ECO:0007669"/>
    <property type="project" value="UniProtKB-KW"/>
</dbReference>
<comment type="caution">
    <text evidence="2">The sequence shown here is derived from an EMBL/GenBank/DDBJ whole genome shotgun (WGS) entry which is preliminary data.</text>
</comment>
<dbReference type="SUPFAM" id="SSF53474">
    <property type="entry name" value="alpha/beta-Hydrolases"/>
    <property type="match status" value="1"/>
</dbReference>
<organism evidence="2 3">
    <name type="scientific">Clostridium rhizosphaerae</name>
    <dbReference type="NCBI Taxonomy" id="2803861"/>
    <lineage>
        <taxon>Bacteria</taxon>
        <taxon>Bacillati</taxon>
        <taxon>Bacillota</taxon>
        <taxon>Clostridia</taxon>
        <taxon>Eubacteriales</taxon>
        <taxon>Clostridiaceae</taxon>
        <taxon>Clostridium</taxon>
    </lineage>
</organism>
<protein>
    <submittedName>
        <fullName evidence="2">Alpha/beta hydrolase</fullName>
    </submittedName>
</protein>
<keyword evidence="3" id="KW-1185">Reference proteome</keyword>
<dbReference type="PANTHER" id="PTHR43798">
    <property type="entry name" value="MONOACYLGLYCEROL LIPASE"/>
    <property type="match status" value="1"/>
</dbReference>
<dbReference type="InterPro" id="IPR029058">
    <property type="entry name" value="AB_hydrolase_fold"/>
</dbReference>
<proteinExistence type="predicted"/>
<reference evidence="2 3" key="1">
    <citation type="submission" date="2021-01" db="EMBL/GenBank/DDBJ databases">
        <title>Genome public.</title>
        <authorList>
            <person name="Liu C."/>
            <person name="Sun Q."/>
        </authorList>
    </citation>
    <scope>NUCLEOTIDE SEQUENCE [LARGE SCALE GENOMIC DNA]</scope>
    <source>
        <strain evidence="2 3">YIM B02515</strain>
    </source>
</reference>
<dbReference type="Proteomes" id="UP000632377">
    <property type="component" value="Unassembled WGS sequence"/>
</dbReference>
<dbReference type="PRINTS" id="PR00111">
    <property type="entry name" value="ABHYDROLASE"/>
</dbReference>
<dbReference type="PANTHER" id="PTHR43798:SF33">
    <property type="entry name" value="HYDROLASE, PUTATIVE (AFU_ORTHOLOGUE AFUA_2G14860)-RELATED"/>
    <property type="match status" value="1"/>
</dbReference>
<gene>
    <name evidence="2" type="ORF">JK636_06995</name>
</gene>
<name>A0ABS1T822_9CLOT</name>
<evidence type="ECO:0000313" key="3">
    <source>
        <dbReference type="Proteomes" id="UP000632377"/>
    </source>
</evidence>
<dbReference type="InterPro" id="IPR050266">
    <property type="entry name" value="AB_hydrolase_sf"/>
</dbReference>
<dbReference type="InterPro" id="IPR000639">
    <property type="entry name" value="Epox_hydrolase-like"/>
</dbReference>
<feature type="domain" description="AB hydrolase-1" evidence="1">
    <location>
        <begin position="36"/>
        <end position="140"/>
    </location>
</feature>
<sequence>MKGNGRKMIPEIKRKEIKTDRLNISYFEKGDPSKELLVLIHGNTSSNLFYLQTIEDLCDDFYVLAPDLRGYGLSEKLSIDASQGLKVWSEDIRSFFKALNINKKPHLLGWSMGGGVVMQYAIDYPGEAASIILINPLSPFGYSGTKDEKGTSNNDYFSGTGAGSVNPAFVEALKNKVRDTSNPFSAATVLKSYFAPEYKIAPEWEEIFVDSMLLMGIGDDFYPGDFVPCSAWPFTAPGTKGIANAMSPKYVNLSSLIDISPKPPILWFRGAKDVIVSDTCMLDIGYLGKLGFVPGWPGDEVYPAHPMVSQTRYVLEKYKENGGTYEEYVFEDAGHGPHVEKPEEFKNKLTSFIKSI</sequence>
<evidence type="ECO:0000259" key="1">
    <source>
        <dbReference type="Pfam" id="PF00561"/>
    </source>
</evidence>
<keyword evidence="2" id="KW-0378">Hydrolase</keyword>
<dbReference type="InterPro" id="IPR000073">
    <property type="entry name" value="AB_hydrolase_1"/>
</dbReference>
<evidence type="ECO:0000313" key="2">
    <source>
        <dbReference type="EMBL" id="MBL4935503.1"/>
    </source>
</evidence>
<dbReference type="EMBL" id="JAESWC010000002">
    <property type="protein sequence ID" value="MBL4935503.1"/>
    <property type="molecule type" value="Genomic_DNA"/>
</dbReference>
<dbReference type="Gene3D" id="3.40.50.1820">
    <property type="entry name" value="alpha/beta hydrolase"/>
    <property type="match status" value="1"/>
</dbReference>